<dbReference type="EMBL" id="MG029511">
    <property type="protein sequence ID" value="AUM57830.1"/>
    <property type="molecule type" value="Genomic_DNA"/>
</dbReference>
<dbReference type="Proteomes" id="UP000240469">
    <property type="component" value="Segment"/>
</dbReference>
<keyword evidence="2" id="KW-1185">Reference proteome</keyword>
<dbReference type="KEGG" id="vg:65072726"/>
<sequence>MTIKELEEKFNISRYFVVKHDRDWETGEIIGTYIVLDEYADHIDIEVEEVI</sequence>
<protein>
    <submittedName>
        <fullName evidence="1">Uncharacterized protein</fullName>
    </submittedName>
</protein>
<evidence type="ECO:0000313" key="2">
    <source>
        <dbReference type="Proteomes" id="UP000240469"/>
    </source>
</evidence>
<evidence type="ECO:0000313" key="1">
    <source>
        <dbReference type="EMBL" id="AUM57830.1"/>
    </source>
</evidence>
<organism evidence="1 2">
    <name type="scientific">Staphylococcus phage phiSa2wa_st30</name>
    <dbReference type="NCBI Taxonomy" id="2060950"/>
    <lineage>
        <taxon>Viruses</taxon>
        <taxon>Duplodnaviria</taxon>
        <taxon>Heunggongvirae</taxon>
        <taxon>Uroviricota</taxon>
        <taxon>Caudoviricetes</taxon>
        <taxon>Triavirus</taxon>
        <taxon>Triavirus st30</taxon>
    </lineage>
</organism>
<reference evidence="2" key="1">
    <citation type="submission" date="2017-10" db="EMBL/GenBank/DDBJ databases">
        <title>Characterization of PVL bacteriophage from community-associated Staphylococcus aureus in Western Australia.</title>
        <authorList>
            <person name="O'Brien F.G."/>
            <person name="Baines S.L."/>
            <person name="Howden B.P."/>
            <person name="Coombs G.W."/>
        </authorList>
    </citation>
    <scope>NUCLEOTIDE SEQUENCE [LARGE SCALE GENOMIC DNA]</scope>
</reference>
<name>A0A2I6PDP0_9CAUD</name>
<accession>A0A2I6PDP0</accession>
<dbReference type="RefSeq" id="YP_010083725.1">
    <property type="nucleotide sequence ID" value="NC_055047.1"/>
</dbReference>
<proteinExistence type="predicted"/>
<dbReference type="GeneID" id="65072726"/>